<dbReference type="STRING" id="1797.RMCT_0842"/>
<dbReference type="SUPFAM" id="SSF56601">
    <property type="entry name" value="beta-lactamase/transpeptidase-like"/>
    <property type="match status" value="1"/>
</dbReference>
<feature type="domain" description="Beta-lactamase-related" evidence="1">
    <location>
        <begin position="31"/>
        <end position="389"/>
    </location>
</feature>
<accession>A0A117ILK7</accession>
<protein>
    <submittedName>
        <fullName evidence="2">Esterase/lipase lipP</fullName>
    </submittedName>
</protein>
<evidence type="ECO:0000313" key="2">
    <source>
        <dbReference type="EMBL" id="GAT13871.1"/>
    </source>
</evidence>
<dbReference type="PANTHER" id="PTHR43319:SF3">
    <property type="entry name" value="BETA-LACTAMASE-RELATED DOMAIN-CONTAINING PROTEIN"/>
    <property type="match status" value="1"/>
</dbReference>
<evidence type="ECO:0000313" key="3">
    <source>
        <dbReference type="Proteomes" id="UP000069654"/>
    </source>
</evidence>
<reference evidence="3" key="2">
    <citation type="submission" date="2016-02" db="EMBL/GenBank/DDBJ databases">
        <title>Draft genome sequence of five rapidly growing Mycobacterium species.</title>
        <authorList>
            <person name="Katahira K."/>
            <person name="Gotou Y."/>
            <person name="Iida K."/>
            <person name="Ogura Y."/>
            <person name="Hayashi T."/>
        </authorList>
    </citation>
    <scope>NUCLEOTIDE SEQUENCE [LARGE SCALE GENOMIC DNA]</scope>
    <source>
        <strain evidence="3">JCM6362</strain>
    </source>
</reference>
<dbReference type="InterPro" id="IPR012338">
    <property type="entry name" value="Beta-lactam/transpept-like"/>
</dbReference>
<proteinExistence type="predicted"/>
<evidence type="ECO:0000259" key="1">
    <source>
        <dbReference type="Pfam" id="PF00144"/>
    </source>
</evidence>
<dbReference type="OMA" id="TNKPEWR"/>
<gene>
    <name evidence="2" type="ORF">RMCT_0842</name>
</gene>
<dbReference type="InterPro" id="IPR001466">
    <property type="entry name" value="Beta-lactam-related"/>
</dbReference>
<dbReference type="Proteomes" id="UP000069654">
    <property type="component" value="Unassembled WGS sequence"/>
</dbReference>
<dbReference type="Pfam" id="PF00144">
    <property type="entry name" value="Beta-lactamase"/>
    <property type="match status" value="1"/>
</dbReference>
<reference evidence="2 3" key="1">
    <citation type="journal article" date="2016" name="Genome Announc.">
        <title>Draft Genome Sequences of Five Rapidly Growing Mycobacterium Species, M. thermoresistibile, M. fortuitum subsp. acetamidolyticum, M. canariasense, M. brisbanense, and M. novocastrense.</title>
        <authorList>
            <person name="Katahira K."/>
            <person name="Ogura Y."/>
            <person name="Gotoh Y."/>
            <person name="Hayashi T."/>
        </authorList>
    </citation>
    <scope>NUCLEOTIDE SEQUENCE [LARGE SCALE GENOMIC DNA]</scope>
    <source>
        <strain evidence="2 3">JCM6362</strain>
    </source>
</reference>
<dbReference type="RefSeq" id="WP_003926931.1">
    <property type="nucleotide sequence ID" value="NZ_BCTB01000004.1"/>
</dbReference>
<name>A0A117ILK7_MYCTH</name>
<dbReference type="OrthoDB" id="9809635at2"/>
<dbReference type="Gene3D" id="3.40.710.10">
    <property type="entry name" value="DD-peptidase/beta-lactamase superfamily"/>
    <property type="match status" value="1"/>
</dbReference>
<dbReference type="EMBL" id="BCTB01000004">
    <property type="protein sequence ID" value="GAT13871.1"/>
    <property type="molecule type" value="Genomic_DNA"/>
</dbReference>
<dbReference type="PANTHER" id="PTHR43319">
    <property type="entry name" value="BETA-LACTAMASE-RELATED"/>
    <property type="match status" value="1"/>
</dbReference>
<organism evidence="2 3">
    <name type="scientific">Mycolicibacterium thermoresistibile</name>
    <name type="common">Mycobacterium thermoresistibile</name>
    <dbReference type="NCBI Taxonomy" id="1797"/>
    <lineage>
        <taxon>Bacteria</taxon>
        <taxon>Bacillati</taxon>
        <taxon>Actinomycetota</taxon>
        <taxon>Actinomycetes</taxon>
        <taxon>Mycobacteriales</taxon>
        <taxon>Mycobacteriaceae</taxon>
        <taxon>Mycolicibacterium</taxon>
    </lineage>
</organism>
<dbReference type="InterPro" id="IPR052907">
    <property type="entry name" value="Beta-lactamase/esterase"/>
</dbReference>
<sequence length="414" mass="44042">MSETFQPVRSIPAVHGTCAPGFEGVRTAFVDNFTERGEIGAAVAVWVDGELVVDLWGGSADAEGRLSWRRDTLASVFSGSKGLTATCVHLLADRGEIDLDAPIARYWPEFGQAGKDAITTAMVLGHRSGVIGPRTPMRPEQTLDWDAVCAALAAAGPWWPPGAAQGYHMVTFGFILGEIVRRVTGRSPGRFLRTEIAEPLGADVHIGLPHTEHHRCAEMVNKPHIRDVLAAGGAPAHPERLDEHPMAGLAVAMGFIPDDELGSADLTGWRAAEFPATNGHVSAVGLATVYHALAREQLISRGHLERCRMSQGGFDPDLVLGPRVADHGWGLGYMLNQRGHAGPNRRVFGHGGSGGSFGFADLEHRIGYAYVMNNFDATKAHADPRSVALSDAVYSALGVTAHRSAAPVGAAGRR</sequence>
<dbReference type="AlphaFoldDB" id="A0A117ILK7"/>
<comment type="caution">
    <text evidence="2">The sequence shown here is derived from an EMBL/GenBank/DDBJ whole genome shotgun (WGS) entry which is preliminary data.</text>
</comment>